<dbReference type="Gene3D" id="3.30.720.210">
    <property type="match status" value="1"/>
</dbReference>
<sequence length="987" mass="106466">MALARLSAAYGKANNISVSALTVDHRLRPEASREAVQVSAWCKAIGLPHRTLVWDGEKPATGVQEAAREARYALMVKAAQEAGADALLTAHSADDQAETVFMRLSRGAGPGGLSGMREVSLIAVGPSEPIRLVRPLLSISRRTLTATVNEFRQAFIDDPSNDDPAYERIRTRALLAALEEQGLLTQEALQRTAMRMQQAHRSQRMAEDALFRSLGGCFYRWGGTSLDLRAARDIGVDERRGLYMRLIFAVSGQARLPNDDATQAMVEQALAGKTAVSGGAMAKTHGGRLWFFREPAAMLGRAGMAPLAPVSLSGGEALLWDHRFIVKAEKSCAEAEIAAVGEHSDANAAAMAMFSGPREARLAAPGVFRGGALIGPTPEELTYSDFVSRIDGGEVRSAEVSRTEVTGKLENGADYVTTIPENGQTIIADRLDAAGVQTLIKKEEELPLILSLLFNILPLLIFLAFFFFVMRQMQGAGGKAMGFGKSRAKLLTERQGRVTFDDVAGIDEAKEELEEIVEYLKDPMKFQRLGGKIPKGALLVGPPGTGKTLLARAIAGEANVPFFTISGSDFVEMFVGVGASRVRDMFEQAKKNAPCIIFIDEIDAVGRHRGAGLGGGNDEREQTLNQLLVEMDGFEANEGIILIAATNRPDVLDPALLRPGRFDRQVVVPNPDVVGREKILKVHVKKVPLAPDVNVRTVARGTPGFSGADLANLVNEAALLAARRGKRFVTAKEFDDAKDKVLMGAERRSMVMTEDEKMLTAYHEAGHAIVGLTMPGSDPVHKATIIPRGRALGMVQYLPERDKLSFSLEQMKARIAMAMGGRVAEEMKFGKEKVTSGAQSDIEHATKIARAMVTQYGLSEKLGPIAYAEDEGEVFLGQSIARSKSISGDTAKTIEDEVRRFVTDGYEKARQILTDRNDEWEALSQALLEFETLTGDEINRLLAGEKIVREDPSDSEDHTPPSSVPSAGAPVGGKKDGPTGGMAPQGA</sequence>
<feature type="transmembrane region" description="Helical" evidence="18">
    <location>
        <begin position="448"/>
        <end position="469"/>
    </location>
</feature>
<dbReference type="NCBIfam" id="TIGR01241">
    <property type="entry name" value="FtsH_fam"/>
    <property type="match status" value="1"/>
</dbReference>
<evidence type="ECO:0000313" key="22">
    <source>
        <dbReference type="Proteomes" id="UP001642464"/>
    </source>
</evidence>
<gene>
    <name evidence="20" type="ORF">SCF082_LOCUS23074</name>
    <name evidence="21" type="ORF">SCF082_LOCUS24184</name>
</gene>
<dbReference type="InterPro" id="IPR012094">
    <property type="entry name" value="tRNA_Ile_lys_synt"/>
</dbReference>
<keyword evidence="9" id="KW-0479">Metal-binding</keyword>
<feature type="compositionally biased region" description="Low complexity" evidence="17">
    <location>
        <begin position="960"/>
        <end position="969"/>
    </location>
</feature>
<dbReference type="InterPro" id="IPR003959">
    <property type="entry name" value="ATPase_AAA_core"/>
</dbReference>
<evidence type="ECO:0000256" key="17">
    <source>
        <dbReference type="SAM" id="MobiDB-lite"/>
    </source>
</evidence>
<comment type="caution">
    <text evidence="20">The sequence shown here is derived from an EMBL/GenBank/DDBJ whole genome shotgun (WGS) entry which is preliminary data.</text>
</comment>
<evidence type="ECO:0000256" key="14">
    <source>
        <dbReference type="ARBA" id="ARBA00023049"/>
    </source>
</evidence>
<protein>
    <recommendedName>
        <fullName evidence="5">tRNA(Ile)-lysidine synthetase</fullName>
        <ecNumber evidence="5">6.3.4.19</ecNumber>
    </recommendedName>
</protein>
<dbReference type="InterPro" id="IPR041569">
    <property type="entry name" value="AAA_lid_3"/>
</dbReference>
<dbReference type="PRINTS" id="PR00830">
    <property type="entry name" value="ENDOLAPTASE"/>
</dbReference>
<evidence type="ECO:0000256" key="11">
    <source>
        <dbReference type="ARBA" id="ARBA00022801"/>
    </source>
</evidence>
<evidence type="ECO:0000256" key="3">
    <source>
        <dbReference type="ARBA" id="ARBA00010044"/>
    </source>
</evidence>
<dbReference type="InterPro" id="IPR012795">
    <property type="entry name" value="tRNA_Ile_lys_synt_N"/>
</dbReference>
<dbReference type="InterPro" id="IPR014729">
    <property type="entry name" value="Rossmann-like_a/b/a_fold"/>
</dbReference>
<keyword evidence="11" id="KW-0378">Hydrolase</keyword>
<evidence type="ECO:0000256" key="10">
    <source>
        <dbReference type="ARBA" id="ARBA00022741"/>
    </source>
</evidence>
<dbReference type="PANTHER" id="PTHR23076:SF97">
    <property type="entry name" value="ATP-DEPENDENT ZINC METALLOPROTEASE YME1L1"/>
    <property type="match status" value="1"/>
</dbReference>
<dbReference type="PROSITE" id="PS00674">
    <property type="entry name" value="AAA"/>
    <property type="match status" value="1"/>
</dbReference>
<dbReference type="Pfam" id="PF00004">
    <property type="entry name" value="AAA"/>
    <property type="match status" value="1"/>
</dbReference>
<keyword evidence="22" id="KW-1185">Reference proteome</keyword>
<dbReference type="InterPro" id="IPR037219">
    <property type="entry name" value="Peptidase_M41-like"/>
</dbReference>
<evidence type="ECO:0000256" key="1">
    <source>
        <dbReference type="ARBA" id="ARBA00001947"/>
    </source>
</evidence>
<name>A0ABP0LKZ2_9DINO</name>
<dbReference type="CDD" id="cd19501">
    <property type="entry name" value="RecA-like_FtsH"/>
    <property type="match status" value="1"/>
</dbReference>
<comment type="cofactor">
    <cofactor evidence="1">
        <name>Zn(2+)</name>
        <dbReference type="ChEBI" id="CHEBI:29105"/>
    </cofactor>
</comment>
<evidence type="ECO:0000256" key="7">
    <source>
        <dbReference type="ARBA" id="ARBA00022670"/>
    </source>
</evidence>
<keyword evidence="6" id="KW-0436">Ligase</keyword>
<evidence type="ECO:0000256" key="9">
    <source>
        <dbReference type="ARBA" id="ARBA00022723"/>
    </source>
</evidence>
<comment type="similarity">
    <text evidence="4">In the N-terminal section; belongs to the AAA ATPase family.</text>
</comment>
<keyword evidence="18" id="KW-0812">Transmembrane</keyword>
<dbReference type="EMBL" id="CAXAMM010016668">
    <property type="protein sequence ID" value="CAK9039441.1"/>
    <property type="molecule type" value="Genomic_DNA"/>
</dbReference>
<keyword evidence="18" id="KW-1133">Transmembrane helix</keyword>
<evidence type="ECO:0000256" key="12">
    <source>
        <dbReference type="ARBA" id="ARBA00022833"/>
    </source>
</evidence>
<evidence type="ECO:0000256" key="13">
    <source>
        <dbReference type="ARBA" id="ARBA00022840"/>
    </source>
</evidence>
<dbReference type="Gene3D" id="3.40.50.300">
    <property type="entry name" value="P-loop containing nucleotide triphosphate hydrolases"/>
    <property type="match status" value="1"/>
</dbReference>
<comment type="catalytic activity">
    <reaction evidence="16">
        <text>cytidine(34) in tRNA(Ile2) + L-lysine + ATP = lysidine(34) in tRNA(Ile2) + AMP + diphosphate + H(+)</text>
        <dbReference type="Rhea" id="RHEA:43744"/>
        <dbReference type="Rhea" id="RHEA-COMP:10625"/>
        <dbReference type="Rhea" id="RHEA-COMP:10670"/>
        <dbReference type="ChEBI" id="CHEBI:15378"/>
        <dbReference type="ChEBI" id="CHEBI:30616"/>
        <dbReference type="ChEBI" id="CHEBI:32551"/>
        <dbReference type="ChEBI" id="CHEBI:33019"/>
        <dbReference type="ChEBI" id="CHEBI:82748"/>
        <dbReference type="ChEBI" id="CHEBI:83665"/>
        <dbReference type="ChEBI" id="CHEBI:456215"/>
        <dbReference type="EC" id="6.3.4.19"/>
    </reaction>
</comment>
<accession>A0ABP0LKZ2</accession>
<organism evidence="20 22">
    <name type="scientific">Durusdinium trenchii</name>
    <dbReference type="NCBI Taxonomy" id="1381693"/>
    <lineage>
        <taxon>Eukaryota</taxon>
        <taxon>Sar</taxon>
        <taxon>Alveolata</taxon>
        <taxon>Dinophyceae</taxon>
        <taxon>Suessiales</taxon>
        <taxon>Symbiodiniaceae</taxon>
        <taxon>Durusdinium</taxon>
    </lineage>
</organism>
<dbReference type="Pfam" id="PF17862">
    <property type="entry name" value="AAA_lid_3"/>
    <property type="match status" value="1"/>
</dbReference>
<evidence type="ECO:0000313" key="21">
    <source>
        <dbReference type="EMBL" id="CAK9041951.1"/>
    </source>
</evidence>
<dbReference type="SUPFAM" id="SSF140990">
    <property type="entry name" value="FtsH protease domain-like"/>
    <property type="match status" value="1"/>
</dbReference>
<keyword evidence="8" id="KW-0819">tRNA processing</keyword>
<dbReference type="EMBL" id="CAXAMM010017779">
    <property type="protein sequence ID" value="CAK9041951.1"/>
    <property type="molecule type" value="Genomic_DNA"/>
</dbReference>
<dbReference type="EC" id="6.3.4.19" evidence="5"/>
<evidence type="ECO:0000256" key="15">
    <source>
        <dbReference type="ARBA" id="ARBA00023136"/>
    </source>
</evidence>
<dbReference type="Gene3D" id="1.10.8.60">
    <property type="match status" value="1"/>
</dbReference>
<reference evidence="20 22" key="1">
    <citation type="submission" date="2024-02" db="EMBL/GenBank/DDBJ databases">
        <authorList>
            <person name="Chen Y."/>
            <person name="Shah S."/>
            <person name="Dougan E. K."/>
            <person name="Thang M."/>
            <person name="Chan C."/>
        </authorList>
    </citation>
    <scope>NUCLEOTIDE SEQUENCE [LARGE SCALE GENOMIC DNA]</scope>
</reference>
<dbReference type="SMART" id="SM00382">
    <property type="entry name" value="AAA"/>
    <property type="match status" value="1"/>
</dbReference>
<keyword evidence="13" id="KW-0067">ATP-binding</keyword>
<evidence type="ECO:0000259" key="19">
    <source>
        <dbReference type="SMART" id="SM00382"/>
    </source>
</evidence>
<dbReference type="InterPro" id="IPR003960">
    <property type="entry name" value="ATPase_AAA_CS"/>
</dbReference>
<evidence type="ECO:0000313" key="20">
    <source>
        <dbReference type="EMBL" id="CAK9039441.1"/>
    </source>
</evidence>
<keyword evidence="15 18" id="KW-0472">Membrane</keyword>
<dbReference type="SUPFAM" id="SSF52540">
    <property type="entry name" value="P-loop containing nucleoside triphosphate hydrolases"/>
    <property type="match status" value="1"/>
</dbReference>
<keyword evidence="7" id="KW-0645">Protease</keyword>
<proteinExistence type="inferred from homology"/>
<feature type="domain" description="AAA+ ATPase" evidence="19">
    <location>
        <begin position="533"/>
        <end position="672"/>
    </location>
</feature>
<evidence type="ECO:0000256" key="8">
    <source>
        <dbReference type="ARBA" id="ARBA00022694"/>
    </source>
</evidence>
<keyword evidence="12" id="KW-0862">Zinc</keyword>
<evidence type="ECO:0000256" key="2">
    <source>
        <dbReference type="ARBA" id="ARBA00004370"/>
    </source>
</evidence>
<dbReference type="InterPro" id="IPR011063">
    <property type="entry name" value="TilS/TtcA_N"/>
</dbReference>
<dbReference type="InterPro" id="IPR000642">
    <property type="entry name" value="Peptidase_M41"/>
</dbReference>
<keyword evidence="14 20" id="KW-0482">Metalloprotease</keyword>
<dbReference type="CDD" id="cd01992">
    <property type="entry name" value="TilS_N"/>
    <property type="match status" value="1"/>
</dbReference>
<feature type="compositionally biased region" description="Basic and acidic residues" evidence="17">
    <location>
        <begin position="946"/>
        <end position="959"/>
    </location>
</feature>
<dbReference type="InterPro" id="IPR005936">
    <property type="entry name" value="FtsH"/>
</dbReference>
<evidence type="ECO:0000256" key="6">
    <source>
        <dbReference type="ARBA" id="ARBA00022598"/>
    </source>
</evidence>
<dbReference type="Pfam" id="PF01171">
    <property type="entry name" value="ATP_bind_3"/>
    <property type="match status" value="1"/>
</dbReference>
<evidence type="ECO:0000256" key="16">
    <source>
        <dbReference type="ARBA" id="ARBA00048539"/>
    </source>
</evidence>
<feature type="region of interest" description="Disordered" evidence="17">
    <location>
        <begin position="945"/>
        <end position="987"/>
    </location>
</feature>
<comment type="similarity">
    <text evidence="3">In the C-terminal section; belongs to the peptidase M41 family.</text>
</comment>
<dbReference type="Pfam" id="PF01434">
    <property type="entry name" value="Peptidase_M41"/>
    <property type="match status" value="1"/>
</dbReference>
<evidence type="ECO:0000256" key="5">
    <source>
        <dbReference type="ARBA" id="ARBA00013267"/>
    </source>
</evidence>
<dbReference type="NCBIfam" id="TIGR02432">
    <property type="entry name" value="lysidine_TilS_N"/>
    <property type="match status" value="1"/>
</dbReference>
<dbReference type="GO" id="GO:0008237">
    <property type="term" value="F:metallopeptidase activity"/>
    <property type="evidence" value="ECO:0007669"/>
    <property type="project" value="UniProtKB-KW"/>
</dbReference>
<comment type="subcellular location">
    <subcellularLocation>
        <location evidence="2">Membrane</location>
    </subcellularLocation>
</comment>
<dbReference type="InterPro" id="IPR027417">
    <property type="entry name" value="P-loop_NTPase"/>
</dbReference>
<evidence type="ECO:0000256" key="4">
    <source>
        <dbReference type="ARBA" id="ARBA00010550"/>
    </source>
</evidence>
<dbReference type="PANTHER" id="PTHR23076">
    <property type="entry name" value="METALLOPROTEASE M41 FTSH"/>
    <property type="match status" value="1"/>
</dbReference>
<keyword evidence="10" id="KW-0547">Nucleotide-binding</keyword>
<dbReference type="InterPro" id="IPR003593">
    <property type="entry name" value="AAA+_ATPase"/>
</dbReference>
<dbReference type="Gene3D" id="3.40.50.620">
    <property type="entry name" value="HUPs"/>
    <property type="match status" value="1"/>
</dbReference>
<evidence type="ECO:0000256" key="18">
    <source>
        <dbReference type="SAM" id="Phobius"/>
    </source>
</evidence>
<dbReference type="SUPFAM" id="SSF52402">
    <property type="entry name" value="Adenine nucleotide alpha hydrolases-like"/>
    <property type="match status" value="1"/>
</dbReference>
<dbReference type="HAMAP" id="MF_01458">
    <property type="entry name" value="FtsH"/>
    <property type="match status" value="1"/>
</dbReference>
<dbReference type="Proteomes" id="UP001642464">
    <property type="component" value="Unassembled WGS sequence"/>
</dbReference>
<dbReference type="HAMAP" id="MF_01161">
    <property type="entry name" value="tRNA_Ile_lys_synt"/>
    <property type="match status" value="1"/>
</dbReference>
<dbReference type="Gene3D" id="1.20.58.760">
    <property type="entry name" value="Peptidase M41"/>
    <property type="match status" value="1"/>
</dbReference>